<feature type="non-terminal residue" evidence="1">
    <location>
        <position position="1"/>
    </location>
</feature>
<proteinExistence type="predicted"/>
<sequence>LNVRCPMLFVPVININQKVYSLRETIVKADLRCCYKGYKTSVVLYSTLRERCKTCSDFENHIC</sequence>
<accession>A0A0V0I3D9</accession>
<reference evidence="1" key="1">
    <citation type="submission" date="2015-12" db="EMBL/GenBank/DDBJ databases">
        <title>Gene expression during late stages of embryo sac development: a critical building block for successful pollen-pistil interactions.</title>
        <authorList>
            <person name="Liu Y."/>
            <person name="Joly V."/>
            <person name="Sabar M."/>
            <person name="Matton D.P."/>
        </authorList>
    </citation>
    <scope>NUCLEOTIDE SEQUENCE</scope>
</reference>
<organism evidence="1">
    <name type="scientific">Solanum chacoense</name>
    <name type="common">Chaco potato</name>
    <dbReference type="NCBI Taxonomy" id="4108"/>
    <lineage>
        <taxon>Eukaryota</taxon>
        <taxon>Viridiplantae</taxon>
        <taxon>Streptophyta</taxon>
        <taxon>Embryophyta</taxon>
        <taxon>Tracheophyta</taxon>
        <taxon>Spermatophyta</taxon>
        <taxon>Magnoliopsida</taxon>
        <taxon>eudicotyledons</taxon>
        <taxon>Gunneridae</taxon>
        <taxon>Pentapetalae</taxon>
        <taxon>asterids</taxon>
        <taxon>lamiids</taxon>
        <taxon>Solanales</taxon>
        <taxon>Solanaceae</taxon>
        <taxon>Solanoideae</taxon>
        <taxon>Solaneae</taxon>
        <taxon>Solanum</taxon>
    </lineage>
</organism>
<name>A0A0V0I3D9_SOLCH</name>
<dbReference type="EMBL" id="GEDG01012338">
    <property type="protein sequence ID" value="JAP26331.1"/>
    <property type="molecule type" value="Transcribed_RNA"/>
</dbReference>
<protein>
    <submittedName>
        <fullName evidence="1">Putative ovule protein</fullName>
    </submittedName>
</protein>
<dbReference type="AlphaFoldDB" id="A0A0V0I3D9"/>
<evidence type="ECO:0000313" key="1">
    <source>
        <dbReference type="EMBL" id="JAP26331.1"/>
    </source>
</evidence>